<keyword evidence="4 6" id="KW-1133">Transmembrane helix</keyword>
<keyword evidence="3 6" id="KW-0812">Transmembrane</keyword>
<accession>A0A7Z1B170</accession>
<evidence type="ECO:0000256" key="4">
    <source>
        <dbReference type="ARBA" id="ARBA00022989"/>
    </source>
</evidence>
<feature type="domain" description="Major facilitator superfamily (MFS) profile" evidence="7">
    <location>
        <begin position="20"/>
        <end position="405"/>
    </location>
</feature>
<protein>
    <submittedName>
        <fullName evidence="8">MFS transporter</fullName>
    </submittedName>
</protein>
<dbReference type="GO" id="GO:0005886">
    <property type="term" value="C:plasma membrane"/>
    <property type="evidence" value="ECO:0007669"/>
    <property type="project" value="UniProtKB-SubCell"/>
</dbReference>
<dbReference type="PANTHER" id="PTHR23513">
    <property type="entry name" value="INTEGRAL MEMBRANE EFFLUX PROTEIN-RELATED"/>
    <property type="match status" value="1"/>
</dbReference>
<keyword evidence="2" id="KW-1003">Cell membrane</keyword>
<dbReference type="InterPro" id="IPR011701">
    <property type="entry name" value="MFS"/>
</dbReference>
<evidence type="ECO:0000259" key="7">
    <source>
        <dbReference type="PROSITE" id="PS50850"/>
    </source>
</evidence>
<feature type="transmembrane region" description="Helical" evidence="6">
    <location>
        <begin position="320"/>
        <end position="342"/>
    </location>
</feature>
<keyword evidence="9" id="KW-1185">Reference proteome</keyword>
<evidence type="ECO:0000256" key="1">
    <source>
        <dbReference type="ARBA" id="ARBA00004651"/>
    </source>
</evidence>
<keyword evidence="5 6" id="KW-0472">Membrane</keyword>
<feature type="transmembrane region" description="Helical" evidence="6">
    <location>
        <begin position="180"/>
        <end position="198"/>
    </location>
</feature>
<comment type="subcellular location">
    <subcellularLocation>
        <location evidence="1">Cell membrane</location>
        <topology evidence="1">Multi-pass membrane protein</topology>
    </subcellularLocation>
</comment>
<dbReference type="Pfam" id="PF07690">
    <property type="entry name" value="MFS_1"/>
    <property type="match status" value="1"/>
</dbReference>
<dbReference type="EMBL" id="MSIF01000001">
    <property type="protein sequence ID" value="OLF14365.1"/>
    <property type="molecule type" value="Genomic_DNA"/>
</dbReference>
<dbReference type="Gene3D" id="1.20.1250.20">
    <property type="entry name" value="MFS general substrate transporter like domains"/>
    <property type="match status" value="1"/>
</dbReference>
<evidence type="ECO:0000256" key="3">
    <source>
        <dbReference type="ARBA" id="ARBA00022692"/>
    </source>
</evidence>
<dbReference type="PANTHER" id="PTHR23513:SF11">
    <property type="entry name" value="STAPHYLOFERRIN A TRANSPORTER"/>
    <property type="match status" value="1"/>
</dbReference>
<feature type="transmembrane region" description="Helical" evidence="6">
    <location>
        <begin position="266"/>
        <end position="288"/>
    </location>
</feature>
<dbReference type="GO" id="GO:0022857">
    <property type="term" value="F:transmembrane transporter activity"/>
    <property type="evidence" value="ECO:0007669"/>
    <property type="project" value="InterPro"/>
</dbReference>
<dbReference type="AlphaFoldDB" id="A0A7Z1B170"/>
<dbReference type="Proteomes" id="UP000185696">
    <property type="component" value="Unassembled WGS sequence"/>
</dbReference>
<dbReference type="OrthoDB" id="4544213at2"/>
<evidence type="ECO:0000256" key="6">
    <source>
        <dbReference type="SAM" id="Phobius"/>
    </source>
</evidence>
<evidence type="ECO:0000256" key="2">
    <source>
        <dbReference type="ARBA" id="ARBA00022475"/>
    </source>
</evidence>
<dbReference type="InterPro" id="IPR020846">
    <property type="entry name" value="MFS_dom"/>
</dbReference>
<evidence type="ECO:0000313" key="8">
    <source>
        <dbReference type="EMBL" id="OLF14365.1"/>
    </source>
</evidence>
<proteinExistence type="predicted"/>
<feature type="transmembrane region" description="Helical" evidence="6">
    <location>
        <begin position="383"/>
        <end position="401"/>
    </location>
</feature>
<dbReference type="SUPFAM" id="SSF103473">
    <property type="entry name" value="MFS general substrate transporter"/>
    <property type="match status" value="1"/>
</dbReference>
<feature type="transmembrane region" description="Helical" evidence="6">
    <location>
        <begin position="295"/>
        <end position="314"/>
    </location>
</feature>
<feature type="transmembrane region" description="Helical" evidence="6">
    <location>
        <begin position="40"/>
        <end position="73"/>
    </location>
</feature>
<reference evidence="8 9" key="1">
    <citation type="submission" date="2016-12" db="EMBL/GenBank/DDBJ databases">
        <title>The draft genome sequence of Actinophytocola xinjiangensis.</title>
        <authorList>
            <person name="Wang W."/>
            <person name="Yuan L."/>
        </authorList>
    </citation>
    <scope>NUCLEOTIDE SEQUENCE [LARGE SCALE GENOMIC DNA]</scope>
    <source>
        <strain evidence="8 9">CGMCC 4.4663</strain>
    </source>
</reference>
<comment type="caution">
    <text evidence="8">The sequence shown here is derived from an EMBL/GenBank/DDBJ whole genome shotgun (WGS) entry which is preliminary data.</text>
</comment>
<evidence type="ECO:0000256" key="5">
    <source>
        <dbReference type="ARBA" id="ARBA00023136"/>
    </source>
</evidence>
<dbReference type="PROSITE" id="PS50850">
    <property type="entry name" value="MFS"/>
    <property type="match status" value="1"/>
</dbReference>
<name>A0A7Z1B170_9PSEU</name>
<gene>
    <name evidence="8" type="ORF">BLA60_04355</name>
</gene>
<feature type="transmembrane region" description="Helical" evidence="6">
    <location>
        <begin position="229"/>
        <end position="254"/>
    </location>
</feature>
<evidence type="ECO:0000313" key="9">
    <source>
        <dbReference type="Proteomes" id="UP000185696"/>
    </source>
</evidence>
<feature type="transmembrane region" description="Helical" evidence="6">
    <location>
        <begin position="354"/>
        <end position="377"/>
    </location>
</feature>
<dbReference type="InterPro" id="IPR036259">
    <property type="entry name" value="MFS_trans_sf"/>
</dbReference>
<organism evidence="8 9">
    <name type="scientific">Actinophytocola xinjiangensis</name>
    <dbReference type="NCBI Taxonomy" id="485602"/>
    <lineage>
        <taxon>Bacteria</taxon>
        <taxon>Bacillati</taxon>
        <taxon>Actinomycetota</taxon>
        <taxon>Actinomycetes</taxon>
        <taxon>Pseudonocardiales</taxon>
        <taxon>Pseudonocardiaceae</taxon>
    </lineage>
</organism>
<dbReference type="CDD" id="cd06173">
    <property type="entry name" value="MFS_MefA_like"/>
    <property type="match status" value="1"/>
</dbReference>
<sequence>MSNNLRGISERDVTLLRNRDFQSLWINQFLSSVSKEATEVAYPLLILATTGSVTFSATVGAAQMVAAGLTAILGGWLADRRDRRLTLIGCDLTRAALLLALCVLIATGHAGTLTVFVTAVGSAVCVGIANPAALAAVKHLVPPSQLTRATAQNQIRPHAAMTLGSPIGGSLFALGRAVPFLASAVLFVLSTVALLFVTRPMQQARTVRGHDESGNALAGYRAIRAQPIIFLWLLWVVGSNMAFNHTGTFIALIATARDRGATEPTIGVMLAIAGAGGLAGALVASWVVRRLSPSAVFAIAAWLGPAATVALMVLPGTVTLGVVVACVFARAPAVNALFYAYVAVLIPDWLQGRVLGLAMFVSLFSTPLGILGVGLIFDLAGATWVFAAMGVLSTAAAIPTLTRRMRTLPRPEHLATAP</sequence>